<evidence type="ECO:0000313" key="1">
    <source>
        <dbReference type="EMBL" id="SVD57614.1"/>
    </source>
</evidence>
<name>A0A382WG80_9ZZZZ</name>
<reference evidence="1" key="1">
    <citation type="submission" date="2018-05" db="EMBL/GenBank/DDBJ databases">
        <authorList>
            <person name="Lanie J.A."/>
            <person name="Ng W.-L."/>
            <person name="Kazmierczak K.M."/>
            <person name="Andrzejewski T.M."/>
            <person name="Davidsen T.M."/>
            <person name="Wayne K.J."/>
            <person name="Tettelin H."/>
            <person name="Glass J.I."/>
            <person name="Rusch D."/>
            <person name="Podicherti R."/>
            <person name="Tsui H.-C.T."/>
            <person name="Winkler M.E."/>
        </authorList>
    </citation>
    <scope>NUCLEOTIDE SEQUENCE</scope>
</reference>
<organism evidence="1">
    <name type="scientific">marine metagenome</name>
    <dbReference type="NCBI Taxonomy" id="408172"/>
    <lineage>
        <taxon>unclassified sequences</taxon>
        <taxon>metagenomes</taxon>
        <taxon>ecological metagenomes</taxon>
    </lineage>
</organism>
<dbReference type="AlphaFoldDB" id="A0A382WG80"/>
<dbReference type="EMBL" id="UINC01159501">
    <property type="protein sequence ID" value="SVD57614.1"/>
    <property type="molecule type" value="Genomic_DNA"/>
</dbReference>
<proteinExistence type="predicted"/>
<sequence>MKVYQNLWSEVDMLLILQDIQKKNTPKMKSMLNPINLESG</sequence>
<accession>A0A382WG80</accession>
<protein>
    <submittedName>
        <fullName evidence="1">Uncharacterized protein</fullName>
    </submittedName>
</protein>
<gene>
    <name evidence="1" type="ORF">METZ01_LOCUS410468</name>
</gene>